<dbReference type="RefSeq" id="WP_013628823.1">
    <property type="nucleotide sequence ID" value="NC_015174.1"/>
</dbReference>
<evidence type="ECO:0000313" key="3">
    <source>
        <dbReference type="Proteomes" id="UP000006860"/>
    </source>
</evidence>
<keyword evidence="1" id="KW-0812">Transmembrane</keyword>
<keyword evidence="1" id="KW-1133">Transmembrane helix</keyword>
<feature type="transmembrane region" description="Helical" evidence="1">
    <location>
        <begin position="60"/>
        <end position="85"/>
    </location>
</feature>
<dbReference type="AlphaFoldDB" id="F0SPU9"/>
<dbReference type="KEGG" id="pbs:Plabr_2498"/>
<evidence type="ECO:0000313" key="2">
    <source>
        <dbReference type="EMBL" id="ADY60099.1"/>
    </source>
</evidence>
<dbReference type="eggNOG" id="COG2928">
    <property type="taxonomic scope" value="Bacteria"/>
</dbReference>
<dbReference type="HOGENOM" id="CLU_068050_5_1_0"/>
<proteinExistence type="predicted"/>
<feature type="transmembrane region" description="Helical" evidence="1">
    <location>
        <begin position="21"/>
        <end position="48"/>
    </location>
</feature>
<name>F0SPU9_RUBBR</name>
<dbReference type="EMBL" id="CP002546">
    <property type="protein sequence ID" value="ADY60099.1"/>
    <property type="molecule type" value="Genomic_DNA"/>
</dbReference>
<reference evidence="3" key="1">
    <citation type="submission" date="2011-02" db="EMBL/GenBank/DDBJ databases">
        <title>The complete genome of Planctomyces brasiliensis DSM 5305.</title>
        <authorList>
            <person name="Lucas S."/>
            <person name="Copeland A."/>
            <person name="Lapidus A."/>
            <person name="Bruce D."/>
            <person name="Goodwin L."/>
            <person name="Pitluck S."/>
            <person name="Kyrpides N."/>
            <person name="Mavromatis K."/>
            <person name="Pagani I."/>
            <person name="Ivanova N."/>
            <person name="Ovchinnikova G."/>
            <person name="Lu M."/>
            <person name="Detter J.C."/>
            <person name="Han C."/>
            <person name="Land M."/>
            <person name="Hauser L."/>
            <person name="Markowitz V."/>
            <person name="Cheng J.-F."/>
            <person name="Hugenholtz P."/>
            <person name="Woyke T."/>
            <person name="Wu D."/>
            <person name="Tindall B."/>
            <person name="Pomrenke H.G."/>
            <person name="Brambilla E."/>
            <person name="Klenk H.-P."/>
            <person name="Eisen J.A."/>
        </authorList>
    </citation>
    <scope>NUCLEOTIDE SEQUENCE [LARGE SCALE GENOMIC DNA]</scope>
    <source>
        <strain evidence="3">ATCC 49424 / DSM 5305 / JCM 21570 / IAM 15109 / NBRC 103401 / IFAM 1448</strain>
    </source>
</reference>
<organism evidence="2 3">
    <name type="scientific">Rubinisphaera brasiliensis (strain ATCC 49424 / DSM 5305 / JCM 21570 / IAM 15109 / NBRC 103401 / IFAM 1448)</name>
    <name type="common">Planctomyces brasiliensis</name>
    <dbReference type="NCBI Taxonomy" id="756272"/>
    <lineage>
        <taxon>Bacteria</taxon>
        <taxon>Pseudomonadati</taxon>
        <taxon>Planctomycetota</taxon>
        <taxon>Planctomycetia</taxon>
        <taxon>Planctomycetales</taxon>
        <taxon>Planctomycetaceae</taxon>
        <taxon>Rubinisphaera</taxon>
    </lineage>
</organism>
<gene>
    <name evidence="2" type="ordered locus">Plabr_2498</name>
</gene>
<dbReference type="OrthoDB" id="260491at2"/>
<keyword evidence="3" id="KW-1185">Reference proteome</keyword>
<evidence type="ECO:0000256" key="1">
    <source>
        <dbReference type="SAM" id="Phobius"/>
    </source>
</evidence>
<dbReference type="STRING" id="756272.Plabr_2498"/>
<accession>F0SPU9</accession>
<evidence type="ECO:0008006" key="4">
    <source>
        <dbReference type="Google" id="ProtNLM"/>
    </source>
</evidence>
<dbReference type="Proteomes" id="UP000006860">
    <property type="component" value="Chromosome"/>
</dbReference>
<protein>
    <recommendedName>
        <fullName evidence="4">DUF502 domain-containing protein</fullName>
    </recommendedName>
</protein>
<keyword evidence="1" id="KW-0472">Membrane</keyword>
<sequence>MLRQTQEFSKRQFGVFTTAAVGGILFLLPLVVVCVLLSYIYSAVIVIYNLLRPYIPVSTVVGYITLFLMALGILVMLCFFCGLLARRALARKLSKGFENQLTMVFPKYPIYKDLLADSIGGSENVPSLTPVLVEMADCKRLAFEADRLPDGSVVVYLPGGPDTWVGDVVLVKPEQVKPTELEFSDVLRIMERLGRDSYQVYQERKATQ</sequence>